<reference evidence="5 6" key="1">
    <citation type="submission" date="2021-01" db="EMBL/GenBank/DDBJ databases">
        <title>Draft Genome Sequence and Polyhydroxyalkanoate Biosynthetic Potential of Jeongeupia naejangsanensis Type Strain DSM 24253.</title>
        <authorList>
            <person name="Turrini P."/>
            <person name="Artuso I."/>
            <person name="Lugli G.A."/>
            <person name="Frangipani E."/>
            <person name="Ventura M."/>
            <person name="Visca P."/>
        </authorList>
    </citation>
    <scope>NUCLEOTIDE SEQUENCE [LARGE SCALE GENOMIC DNA]</scope>
    <source>
        <strain evidence="5 6">DSM 24253</strain>
    </source>
</reference>
<evidence type="ECO:0000256" key="1">
    <source>
        <dbReference type="ARBA" id="ARBA00038087"/>
    </source>
</evidence>
<evidence type="ECO:0000259" key="2">
    <source>
        <dbReference type="Pfam" id="PF04865"/>
    </source>
</evidence>
<dbReference type="EMBL" id="JAESND010000001">
    <property type="protein sequence ID" value="MBM3115000.1"/>
    <property type="molecule type" value="Genomic_DNA"/>
</dbReference>
<gene>
    <name evidence="5" type="ORF">JMJ54_04085</name>
</gene>
<dbReference type="Pfam" id="PF04865">
    <property type="entry name" value="Baseplate_J"/>
    <property type="match status" value="1"/>
</dbReference>
<dbReference type="Proteomes" id="UP000809431">
    <property type="component" value="Unassembled WGS sequence"/>
</dbReference>
<name>A0ABS2BHS8_9NEIS</name>
<dbReference type="InterPro" id="IPR006949">
    <property type="entry name" value="Barrel_Baseplate_J-like"/>
</dbReference>
<sequence>MSFDRPTLAELVDAQLGEIETRLPGADARLRQSNLNVLGRVQAGGLHQLYGYLSWLAQQLFPDTAESEFLDRWAGIWLPEGRKPAALAQGSVRLGGTPGTLIPAGTALTRADDREYLSTAEGVIKADGSADIPVAAREAGAAANADTGTALTVTTPIAGLQSSASVIAPGLTQGADEEADAALRQRLIARIQNPPQGGSAADYVSWALEVPGVTRAWHLPALSGPGSNAVVFVRDGDASPIPDANEVATVQAHIDAVRPVTADFTALAPAPLTVDYRVRVTPNTSAVRAAVVTALQNLHEREAEPGATLYLSRINEAISQADGEFDHVLFAPTADVVPATLQMPLCGDVTWQ</sequence>
<evidence type="ECO:0000259" key="3">
    <source>
        <dbReference type="Pfam" id="PF26078"/>
    </source>
</evidence>
<keyword evidence="6" id="KW-1185">Reference proteome</keyword>
<dbReference type="PANTHER" id="PTHR37829">
    <property type="entry name" value="PHAGE-LIKE ELEMENT PBSX PROTEIN XKDT"/>
    <property type="match status" value="1"/>
</dbReference>
<dbReference type="RefSeq" id="WP_203536653.1">
    <property type="nucleotide sequence ID" value="NZ_JAESND010000001.1"/>
</dbReference>
<evidence type="ECO:0000313" key="5">
    <source>
        <dbReference type="EMBL" id="MBM3115000.1"/>
    </source>
</evidence>
<evidence type="ECO:0000313" key="6">
    <source>
        <dbReference type="Proteomes" id="UP000809431"/>
    </source>
</evidence>
<accession>A0ABS2BHS8</accession>
<feature type="domain" description="Baseplate J-like central" evidence="3">
    <location>
        <begin position="195"/>
        <end position="268"/>
    </location>
</feature>
<comment type="caution">
    <text evidence="5">The sequence shown here is derived from an EMBL/GenBank/DDBJ whole genome shotgun (WGS) entry which is preliminary data.</text>
</comment>
<feature type="domain" description="Baseplate protein J-like barrel" evidence="2">
    <location>
        <begin position="92"/>
        <end position="166"/>
    </location>
</feature>
<dbReference type="Pfam" id="PF26079">
    <property type="entry name" value="Baseplate_J_C"/>
    <property type="match status" value="1"/>
</dbReference>
<organism evidence="5 6">
    <name type="scientific">Jeongeupia naejangsanensis</name>
    <dbReference type="NCBI Taxonomy" id="613195"/>
    <lineage>
        <taxon>Bacteria</taxon>
        <taxon>Pseudomonadati</taxon>
        <taxon>Pseudomonadota</taxon>
        <taxon>Betaproteobacteria</taxon>
        <taxon>Neisseriales</taxon>
        <taxon>Chitinibacteraceae</taxon>
        <taxon>Jeongeupia</taxon>
    </lineage>
</organism>
<dbReference type="InterPro" id="IPR052399">
    <property type="entry name" value="Phage_Baseplate_Assmbl_Protein"/>
</dbReference>
<dbReference type="InterPro" id="IPR058530">
    <property type="entry name" value="Baseplate_J-like_C"/>
</dbReference>
<protein>
    <submittedName>
        <fullName evidence="5">Baseplate J/gp47 family protein</fullName>
    </submittedName>
</protein>
<proteinExistence type="inferred from homology"/>
<dbReference type="PANTHER" id="PTHR37829:SF3">
    <property type="entry name" value="PROTEIN JAYE-RELATED"/>
    <property type="match status" value="1"/>
</dbReference>
<evidence type="ECO:0000259" key="4">
    <source>
        <dbReference type="Pfam" id="PF26079"/>
    </source>
</evidence>
<dbReference type="InterPro" id="IPR058531">
    <property type="entry name" value="Baseplate_J_M"/>
</dbReference>
<dbReference type="Pfam" id="PF26078">
    <property type="entry name" value="Baseplate_J_M"/>
    <property type="match status" value="1"/>
</dbReference>
<feature type="domain" description="Baseplate J-like C-terminal" evidence="4">
    <location>
        <begin position="275"/>
        <end position="351"/>
    </location>
</feature>
<comment type="similarity">
    <text evidence="1">Belongs to the Mu gp47/PBSX XkdT family.</text>
</comment>